<evidence type="ECO:0000256" key="1">
    <source>
        <dbReference type="SAM" id="Phobius"/>
    </source>
</evidence>
<proteinExistence type="predicted"/>
<keyword evidence="3" id="KW-1185">Reference proteome</keyword>
<keyword evidence="1" id="KW-1133">Transmembrane helix</keyword>
<comment type="caution">
    <text evidence="2">The sequence shown here is derived from an EMBL/GenBank/DDBJ whole genome shotgun (WGS) entry which is preliminary data.</text>
</comment>
<organism evidence="2 3">
    <name type="scientific">Phocaeicola acetigenes</name>
    <dbReference type="NCBI Taxonomy" id="3016083"/>
    <lineage>
        <taxon>Bacteria</taxon>
        <taxon>Pseudomonadati</taxon>
        <taxon>Bacteroidota</taxon>
        <taxon>Bacteroidia</taxon>
        <taxon>Bacteroidales</taxon>
        <taxon>Bacteroidaceae</taxon>
        <taxon>Phocaeicola</taxon>
    </lineage>
</organism>
<dbReference type="EMBL" id="JAPZVM010000003">
    <property type="protein sequence ID" value="MCZ8372331.1"/>
    <property type="molecule type" value="Genomic_DNA"/>
</dbReference>
<keyword evidence="1" id="KW-0472">Membrane</keyword>
<feature type="transmembrane region" description="Helical" evidence="1">
    <location>
        <begin position="40"/>
        <end position="60"/>
    </location>
</feature>
<accession>A0ABT4PH05</accession>
<evidence type="ECO:0000313" key="3">
    <source>
        <dbReference type="Proteomes" id="UP001141933"/>
    </source>
</evidence>
<dbReference type="RefSeq" id="WP_269877495.1">
    <property type="nucleotide sequence ID" value="NZ_JAPZVM010000003.1"/>
</dbReference>
<reference evidence="2" key="1">
    <citation type="submission" date="2022-12" db="EMBL/GenBank/DDBJ databases">
        <title>Phocaeicola acetigenes sp. nov., isolated feces from a healthy human.</title>
        <authorList>
            <person name="Do H."/>
            <person name="Ha Y.B."/>
            <person name="Kim J.-S."/>
            <person name="Suh M.K."/>
            <person name="Kim H.S."/>
            <person name="Lee J.-S."/>
        </authorList>
    </citation>
    <scope>NUCLEOTIDE SEQUENCE</scope>
    <source>
        <strain evidence="2">KGMB11183</strain>
    </source>
</reference>
<evidence type="ECO:0008006" key="4">
    <source>
        <dbReference type="Google" id="ProtNLM"/>
    </source>
</evidence>
<gene>
    <name evidence="2" type="ORF">O6P32_06355</name>
</gene>
<evidence type="ECO:0000313" key="2">
    <source>
        <dbReference type="EMBL" id="MCZ8372331.1"/>
    </source>
</evidence>
<keyword evidence="1" id="KW-0812">Transmembrane</keyword>
<name>A0ABT4PH05_9BACT</name>
<dbReference type="Proteomes" id="UP001141933">
    <property type="component" value="Unassembled WGS sequence"/>
</dbReference>
<sequence>MKRKKTRNPDKIALREEKRIQRRNARLLEKKKQKKIFTRNNIIIAIIVIFIGAIGINNFYKGYLLKRNGQCIVGTIYETGRRFTQYYKFKIRERYYYGHTITDNDKKVGDSLIIVYLPSNPEINSSITGCDFK</sequence>
<protein>
    <recommendedName>
        <fullName evidence="4">DUF3592 domain-containing protein</fullName>
    </recommendedName>
</protein>